<proteinExistence type="predicted"/>
<reference evidence="2" key="1">
    <citation type="submission" date="2017-11" db="EMBL/GenBank/DDBJ databases">
        <authorList>
            <person name="Zhu W."/>
        </authorList>
    </citation>
    <scope>NUCLEOTIDE SEQUENCE [LARGE SCALE GENOMIC DNA]</scope>
    <source>
        <strain evidence="2">CAU 1051</strain>
    </source>
</reference>
<dbReference type="Proteomes" id="UP000256520">
    <property type="component" value="Unassembled WGS sequence"/>
</dbReference>
<protein>
    <submittedName>
        <fullName evidence="1">Uncharacterized protein</fullName>
    </submittedName>
</protein>
<gene>
    <name evidence="1" type="ORF">CWR45_16220</name>
</gene>
<dbReference type="AlphaFoldDB" id="A0A3D8PIM4"/>
<accession>A0A3D8PIM4</accession>
<sequence>MTGAVLAAKDDSTILLVHNQVPAALSNYIKKQKADSLSIFGGEVAVSKDVENALRKLLP</sequence>
<evidence type="ECO:0000313" key="2">
    <source>
        <dbReference type="Proteomes" id="UP000256520"/>
    </source>
</evidence>
<comment type="caution">
    <text evidence="1">The sequence shown here is derived from an EMBL/GenBank/DDBJ whole genome shotgun (WGS) entry which is preliminary data.</text>
</comment>
<keyword evidence="2" id="KW-1185">Reference proteome</keyword>
<dbReference type="EMBL" id="PIOD01000025">
    <property type="protein sequence ID" value="RDW15337.1"/>
    <property type="molecule type" value="Genomic_DNA"/>
</dbReference>
<dbReference type="InterPro" id="IPR007253">
    <property type="entry name" value="Cell_wall-bd_2"/>
</dbReference>
<name>A0A3D8PIM4_9BACI</name>
<organism evidence="1 2">
    <name type="scientific">Oceanobacillus chungangensis</name>
    <dbReference type="NCBI Taxonomy" id="1229152"/>
    <lineage>
        <taxon>Bacteria</taxon>
        <taxon>Bacillati</taxon>
        <taxon>Bacillota</taxon>
        <taxon>Bacilli</taxon>
        <taxon>Bacillales</taxon>
        <taxon>Bacillaceae</taxon>
        <taxon>Oceanobacillus</taxon>
    </lineage>
</organism>
<dbReference type="Pfam" id="PF04122">
    <property type="entry name" value="CW_binding_2"/>
    <property type="match status" value="1"/>
</dbReference>
<evidence type="ECO:0000313" key="1">
    <source>
        <dbReference type="EMBL" id="RDW15337.1"/>
    </source>
</evidence>